<gene>
    <name evidence="1" type="ORF">NPIL_405291</name>
</gene>
<evidence type="ECO:0000313" key="2">
    <source>
        <dbReference type="Proteomes" id="UP000887013"/>
    </source>
</evidence>
<sequence>MNLESEHFVAQILPNNYQTSEVVETGEKNVTNKAVDSEQLDKIDLYPLQKINTRVAGRNIEAILDSSTEISILNTADFEVEAKGRVLESVRNEKVQADLAKMGQFITNHVVIVDD</sequence>
<name>A0A8X6QTZ5_NEPPI</name>
<dbReference type="AlphaFoldDB" id="A0A8X6QTZ5"/>
<dbReference type="OrthoDB" id="6430065at2759"/>
<keyword evidence="2" id="KW-1185">Reference proteome</keyword>
<accession>A0A8X6QTZ5</accession>
<evidence type="ECO:0000313" key="1">
    <source>
        <dbReference type="EMBL" id="GFU36364.1"/>
    </source>
</evidence>
<dbReference type="Proteomes" id="UP000887013">
    <property type="component" value="Unassembled WGS sequence"/>
</dbReference>
<comment type="caution">
    <text evidence="1">The sequence shown here is derived from an EMBL/GenBank/DDBJ whole genome shotgun (WGS) entry which is preliminary data.</text>
</comment>
<reference evidence="1" key="1">
    <citation type="submission" date="2020-08" db="EMBL/GenBank/DDBJ databases">
        <title>Multicomponent nature underlies the extraordinary mechanical properties of spider dragline silk.</title>
        <authorList>
            <person name="Kono N."/>
            <person name="Nakamura H."/>
            <person name="Mori M."/>
            <person name="Yoshida Y."/>
            <person name="Ohtoshi R."/>
            <person name="Malay A.D."/>
            <person name="Moran D.A.P."/>
            <person name="Tomita M."/>
            <person name="Numata K."/>
            <person name="Arakawa K."/>
        </authorList>
    </citation>
    <scope>NUCLEOTIDE SEQUENCE</scope>
</reference>
<dbReference type="EMBL" id="BMAW01083949">
    <property type="protein sequence ID" value="GFU36364.1"/>
    <property type="molecule type" value="Genomic_DNA"/>
</dbReference>
<organism evidence="1 2">
    <name type="scientific">Nephila pilipes</name>
    <name type="common">Giant wood spider</name>
    <name type="synonym">Nephila maculata</name>
    <dbReference type="NCBI Taxonomy" id="299642"/>
    <lineage>
        <taxon>Eukaryota</taxon>
        <taxon>Metazoa</taxon>
        <taxon>Ecdysozoa</taxon>
        <taxon>Arthropoda</taxon>
        <taxon>Chelicerata</taxon>
        <taxon>Arachnida</taxon>
        <taxon>Araneae</taxon>
        <taxon>Araneomorphae</taxon>
        <taxon>Entelegynae</taxon>
        <taxon>Araneoidea</taxon>
        <taxon>Nephilidae</taxon>
        <taxon>Nephila</taxon>
    </lineage>
</organism>
<protein>
    <submittedName>
        <fullName evidence="1">Uncharacterized protein</fullName>
    </submittedName>
</protein>
<proteinExistence type="predicted"/>